<accession>A0A402D5C1</accession>
<sequence length="183" mass="20084">MRFASILTVSFTVIALPIITSANPNTANTPTPAQLHKTIQHNYSTMDNAMAHLDFNTVASFYDPDYIGIDSHGDYNPGGREEMRDLYKKLADANSYGLKATLKARDTVVSVKVVAGGVVIIDKGEFTGRLVSSNGNVLLYHSLGRSRDYWVRSGSQYLLKQTRTLDGHSSTTMNGEPVQTPQQ</sequence>
<name>A0A402D5C1_9BACT</name>
<keyword evidence="2" id="KW-1185">Reference proteome</keyword>
<proteinExistence type="predicted"/>
<dbReference type="KEGG" id="ccot:CCAX7_19050"/>
<dbReference type="Proteomes" id="UP000287394">
    <property type="component" value="Chromosome"/>
</dbReference>
<dbReference type="RefSeq" id="WP_119324678.1">
    <property type="nucleotide sequence ID" value="NZ_AP025739.1"/>
</dbReference>
<protein>
    <submittedName>
        <fullName evidence="1">Uncharacterized protein</fullName>
    </submittedName>
</protein>
<organism evidence="1 2">
    <name type="scientific">Capsulimonas corticalis</name>
    <dbReference type="NCBI Taxonomy" id="2219043"/>
    <lineage>
        <taxon>Bacteria</taxon>
        <taxon>Bacillati</taxon>
        <taxon>Armatimonadota</taxon>
        <taxon>Armatimonadia</taxon>
        <taxon>Capsulimonadales</taxon>
        <taxon>Capsulimonadaceae</taxon>
        <taxon>Capsulimonas</taxon>
    </lineage>
</organism>
<dbReference type="Gene3D" id="3.10.450.50">
    <property type="match status" value="1"/>
</dbReference>
<dbReference type="InterPro" id="IPR032710">
    <property type="entry name" value="NTF2-like_dom_sf"/>
</dbReference>
<evidence type="ECO:0000313" key="1">
    <source>
        <dbReference type="EMBL" id="BDI29854.1"/>
    </source>
</evidence>
<dbReference type="EMBL" id="AP025739">
    <property type="protein sequence ID" value="BDI29854.1"/>
    <property type="molecule type" value="Genomic_DNA"/>
</dbReference>
<gene>
    <name evidence="1" type="ORF">CCAX7_19050</name>
</gene>
<dbReference type="SUPFAM" id="SSF54427">
    <property type="entry name" value="NTF2-like"/>
    <property type="match status" value="1"/>
</dbReference>
<dbReference type="AlphaFoldDB" id="A0A402D5C1"/>
<evidence type="ECO:0000313" key="2">
    <source>
        <dbReference type="Proteomes" id="UP000287394"/>
    </source>
</evidence>
<reference evidence="1 2" key="1">
    <citation type="journal article" date="2019" name="Int. J. Syst. Evol. Microbiol.">
        <title>Capsulimonas corticalis gen. nov., sp. nov., an aerobic capsulated bacterium, of a novel bacterial order, Capsulimonadales ord. nov., of the class Armatimonadia of the phylum Armatimonadetes.</title>
        <authorList>
            <person name="Li J."/>
            <person name="Kudo C."/>
            <person name="Tonouchi A."/>
        </authorList>
    </citation>
    <scope>NUCLEOTIDE SEQUENCE [LARGE SCALE GENOMIC DNA]</scope>
    <source>
        <strain evidence="1 2">AX-7</strain>
    </source>
</reference>